<accession>A0A1V1P8H8</accession>
<evidence type="ECO:0000259" key="6">
    <source>
        <dbReference type="Pfam" id="PF08281"/>
    </source>
</evidence>
<dbReference type="Proteomes" id="UP000189670">
    <property type="component" value="Unassembled WGS sequence"/>
</dbReference>
<comment type="similarity">
    <text evidence="1">Belongs to the sigma-70 factor family. ECF subfamily.</text>
</comment>
<feature type="domain" description="RNA polymerase sigma factor 70 region 4 type 2" evidence="6">
    <location>
        <begin position="146"/>
        <end position="196"/>
    </location>
</feature>
<keyword evidence="3" id="KW-0731">Sigma factor</keyword>
<evidence type="ECO:0000256" key="1">
    <source>
        <dbReference type="ARBA" id="ARBA00010641"/>
    </source>
</evidence>
<dbReference type="InterPro" id="IPR039425">
    <property type="entry name" value="RNA_pol_sigma-70-like"/>
</dbReference>
<dbReference type="SUPFAM" id="SSF88659">
    <property type="entry name" value="Sigma3 and sigma4 domains of RNA polymerase sigma factors"/>
    <property type="match status" value="1"/>
</dbReference>
<keyword evidence="5" id="KW-0804">Transcription</keyword>
<dbReference type="InterPro" id="IPR014284">
    <property type="entry name" value="RNA_pol_sigma-70_dom"/>
</dbReference>
<dbReference type="EMBL" id="ATBP01000334">
    <property type="protein sequence ID" value="ETR71005.1"/>
    <property type="molecule type" value="Genomic_DNA"/>
</dbReference>
<dbReference type="Pfam" id="PF08281">
    <property type="entry name" value="Sigma70_r4_2"/>
    <property type="match status" value="1"/>
</dbReference>
<dbReference type="PANTHER" id="PTHR43133:SF8">
    <property type="entry name" value="RNA POLYMERASE SIGMA FACTOR HI_1459-RELATED"/>
    <property type="match status" value="1"/>
</dbReference>
<protein>
    <submittedName>
        <fullName evidence="7">RNA polymerase sigma-70 factor, ECF subfamily</fullName>
    </submittedName>
</protein>
<dbReference type="InterPro" id="IPR036388">
    <property type="entry name" value="WH-like_DNA-bd_sf"/>
</dbReference>
<dbReference type="Gene3D" id="1.10.10.10">
    <property type="entry name" value="Winged helix-like DNA-binding domain superfamily/Winged helix DNA-binding domain"/>
    <property type="match status" value="1"/>
</dbReference>
<sequence>MTDKNASHDESVVMQLEKEDMMLLLKDCLDHNQCHDLFYYFRKMIRRVIKLTLHEKKVTYQKEDIKEIYNEVCLHFLENDKKKFRQYDPDKSSLSTWIWLLSMRKVVDLLRGKKVIMDVSPASLENLIKDETEGADENLITDEKKQILANALKELPHNQRLVIKLKYFHDYSTKEIAKTLDLRENTIDQIALRARKN</sequence>
<evidence type="ECO:0000313" key="8">
    <source>
        <dbReference type="Proteomes" id="UP000189670"/>
    </source>
</evidence>
<evidence type="ECO:0000256" key="2">
    <source>
        <dbReference type="ARBA" id="ARBA00023015"/>
    </source>
</evidence>
<evidence type="ECO:0000256" key="3">
    <source>
        <dbReference type="ARBA" id="ARBA00023082"/>
    </source>
</evidence>
<organism evidence="7 8">
    <name type="scientific">Candidatus Magnetoglobus multicellularis str. Araruama</name>
    <dbReference type="NCBI Taxonomy" id="890399"/>
    <lineage>
        <taxon>Bacteria</taxon>
        <taxon>Pseudomonadati</taxon>
        <taxon>Thermodesulfobacteriota</taxon>
        <taxon>Desulfobacteria</taxon>
        <taxon>Desulfobacterales</taxon>
        <taxon>Desulfobacteraceae</taxon>
        <taxon>Candidatus Magnetoglobus</taxon>
    </lineage>
</organism>
<dbReference type="InterPro" id="IPR013249">
    <property type="entry name" value="RNA_pol_sigma70_r4_t2"/>
</dbReference>
<name>A0A1V1P8H8_9BACT</name>
<evidence type="ECO:0000313" key="7">
    <source>
        <dbReference type="EMBL" id="ETR71005.1"/>
    </source>
</evidence>
<dbReference type="GO" id="GO:0016987">
    <property type="term" value="F:sigma factor activity"/>
    <property type="evidence" value="ECO:0007669"/>
    <property type="project" value="UniProtKB-KW"/>
</dbReference>
<evidence type="ECO:0000256" key="4">
    <source>
        <dbReference type="ARBA" id="ARBA00023125"/>
    </source>
</evidence>
<keyword evidence="4" id="KW-0238">DNA-binding</keyword>
<dbReference type="AlphaFoldDB" id="A0A1V1P8H8"/>
<dbReference type="InterPro" id="IPR013324">
    <property type="entry name" value="RNA_pol_sigma_r3/r4-like"/>
</dbReference>
<gene>
    <name evidence="7" type="ORF">OMM_02810</name>
</gene>
<proteinExistence type="inferred from homology"/>
<dbReference type="Gene3D" id="1.10.1740.10">
    <property type="match status" value="1"/>
</dbReference>
<reference evidence="8" key="1">
    <citation type="submission" date="2012-11" db="EMBL/GenBank/DDBJ databases">
        <authorList>
            <person name="Lucero-Rivera Y.E."/>
            <person name="Tovar-Ramirez D."/>
        </authorList>
    </citation>
    <scope>NUCLEOTIDE SEQUENCE [LARGE SCALE GENOMIC DNA]</scope>
    <source>
        <strain evidence="8">Araruama</strain>
    </source>
</reference>
<dbReference type="GO" id="GO:0003677">
    <property type="term" value="F:DNA binding"/>
    <property type="evidence" value="ECO:0007669"/>
    <property type="project" value="UniProtKB-KW"/>
</dbReference>
<dbReference type="GO" id="GO:0006352">
    <property type="term" value="P:DNA-templated transcription initiation"/>
    <property type="evidence" value="ECO:0007669"/>
    <property type="project" value="InterPro"/>
</dbReference>
<keyword evidence="2" id="KW-0805">Transcription regulation</keyword>
<comment type="caution">
    <text evidence="7">The sequence shown here is derived from an EMBL/GenBank/DDBJ whole genome shotgun (WGS) entry which is preliminary data.</text>
</comment>
<dbReference type="PANTHER" id="PTHR43133">
    <property type="entry name" value="RNA POLYMERASE ECF-TYPE SIGMA FACTO"/>
    <property type="match status" value="1"/>
</dbReference>
<dbReference type="SUPFAM" id="SSF88946">
    <property type="entry name" value="Sigma2 domain of RNA polymerase sigma factors"/>
    <property type="match status" value="1"/>
</dbReference>
<dbReference type="NCBIfam" id="TIGR02937">
    <property type="entry name" value="sigma70-ECF"/>
    <property type="match status" value="1"/>
</dbReference>
<evidence type="ECO:0000256" key="5">
    <source>
        <dbReference type="ARBA" id="ARBA00023163"/>
    </source>
</evidence>
<dbReference type="CDD" id="cd06171">
    <property type="entry name" value="Sigma70_r4"/>
    <property type="match status" value="1"/>
</dbReference>
<dbReference type="InterPro" id="IPR013325">
    <property type="entry name" value="RNA_pol_sigma_r2"/>
</dbReference>